<proteinExistence type="predicted"/>
<organism evidence="5 7">
    <name type="scientific">Odoribacter splanchnicus</name>
    <dbReference type="NCBI Taxonomy" id="28118"/>
    <lineage>
        <taxon>Bacteria</taxon>
        <taxon>Pseudomonadati</taxon>
        <taxon>Bacteroidota</taxon>
        <taxon>Bacteroidia</taxon>
        <taxon>Bacteroidales</taxon>
        <taxon>Odoribacteraceae</taxon>
        <taxon>Odoribacter</taxon>
    </lineage>
</organism>
<dbReference type="Proteomes" id="UP000283426">
    <property type="component" value="Unassembled WGS sequence"/>
</dbReference>
<dbReference type="AlphaFoldDB" id="A0A1Y3YHA9"/>
<dbReference type="InterPro" id="IPR036866">
    <property type="entry name" value="RibonucZ/Hydroxyglut_hydro"/>
</dbReference>
<evidence type="ECO:0000313" key="6">
    <source>
        <dbReference type="EMBL" id="RGY08933.1"/>
    </source>
</evidence>
<evidence type="ECO:0000313" key="9">
    <source>
        <dbReference type="Proteomes" id="UP000284434"/>
    </source>
</evidence>
<dbReference type="OMA" id="CGPDFRQ"/>
<feature type="domain" description="Metallo-beta-lactamase" evidence="1">
    <location>
        <begin position="34"/>
        <end position="226"/>
    </location>
</feature>
<dbReference type="Gene3D" id="3.60.15.10">
    <property type="entry name" value="Ribonuclease Z/Hydroxyacylglutathione hydrolase-like"/>
    <property type="match status" value="1"/>
</dbReference>
<evidence type="ECO:0000259" key="1">
    <source>
        <dbReference type="SMART" id="SM00849"/>
    </source>
</evidence>
<reference evidence="3" key="3">
    <citation type="submission" date="2023-01" db="EMBL/GenBank/DDBJ databases">
        <title>Human gut microbiome strain richness.</title>
        <authorList>
            <person name="Chen-Liaw A."/>
        </authorList>
    </citation>
    <scope>NUCLEOTIDE SEQUENCE</scope>
    <source>
        <strain evidence="3">RTP21484st1_B7_RTP21484_190118</strain>
    </source>
</reference>
<dbReference type="InterPro" id="IPR001279">
    <property type="entry name" value="Metallo-B-lactamas"/>
</dbReference>
<comment type="caution">
    <text evidence="5">The sequence shown here is derived from an EMBL/GenBank/DDBJ whole genome shotgun (WGS) entry which is preliminary data.</text>
</comment>
<accession>A0A1Y3YHA9</accession>
<dbReference type="SMART" id="SM00849">
    <property type="entry name" value="Lactamase_B"/>
    <property type="match status" value="1"/>
</dbReference>
<evidence type="ECO:0000313" key="4">
    <source>
        <dbReference type="EMBL" id="RGU58955.1"/>
    </source>
</evidence>
<name>A0A1Y3YHA9_9BACT</name>
<evidence type="ECO:0000313" key="3">
    <source>
        <dbReference type="EMBL" id="MDB9224381.1"/>
    </source>
</evidence>
<sequence>MKLTILGSGTSQGIPVIACDCPVCRSADPHDKRLRASAMLDIKGKKIIIDAGPDFRYQMLRSQVKDLRAILLTHGHKDHIGGLDDVRAFNWVKQGAVDVYGNEGTREVVYKDFSYAFAAFRYPGVPEINYHVIDDRPFYIDDIQVVPIPVLHYKMPVLGFRIGNFAYITDAKTIPASSMERLKGVEYLVINALRKELHMSHFNLEEALTMIARIQPKSAFLTHIGHQMGLSAEVSKELPVQVKLAYDTLEIEIPDREIFENRS</sequence>
<keyword evidence="5" id="KW-0378">Hydrolase</keyword>
<dbReference type="Proteomes" id="UP001199750">
    <property type="component" value="Unassembled WGS sequence"/>
</dbReference>
<dbReference type="Proteomes" id="UP000284434">
    <property type="component" value="Unassembled WGS sequence"/>
</dbReference>
<dbReference type="RefSeq" id="WP_013611028.1">
    <property type="nucleotide sequence ID" value="NZ_CABJFF010000006.1"/>
</dbReference>
<evidence type="ECO:0000313" key="8">
    <source>
        <dbReference type="Proteomes" id="UP000284243"/>
    </source>
</evidence>
<dbReference type="Proteomes" id="UP001212263">
    <property type="component" value="Unassembled WGS sequence"/>
</dbReference>
<dbReference type="PANTHER" id="PTHR42663:SF6">
    <property type="entry name" value="HYDROLASE C777.06C-RELATED"/>
    <property type="match status" value="1"/>
</dbReference>
<reference evidence="7 8" key="1">
    <citation type="submission" date="2018-08" db="EMBL/GenBank/DDBJ databases">
        <title>A genome reference for cultivated species of the human gut microbiota.</title>
        <authorList>
            <person name="Zou Y."/>
            <person name="Xue W."/>
            <person name="Luo G."/>
        </authorList>
    </citation>
    <scope>NUCLEOTIDE SEQUENCE [LARGE SCALE GENOMIC DNA]</scope>
    <source>
        <strain evidence="5 7">AF14-6AC</strain>
        <strain evidence="4 8">AF16-14</strain>
        <strain evidence="6 9">OF03-11</strain>
    </source>
</reference>
<dbReference type="Pfam" id="PF12706">
    <property type="entry name" value="Lactamase_B_2"/>
    <property type="match status" value="1"/>
</dbReference>
<dbReference type="GO" id="GO:0016787">
    <property type="term" value="F:hydrolase activity"/>
    <property type="evidence" value="ECO:0007669"/>
    <property type="project" value="UniProtKB-KW"/>
</dbReference>
<dbReference type="GeneID" id="61273947"/>
<dbReference type="EMBL" id="QRYW01000015">
    <property type="protein sequence ID" value="RGV27149.1"/>
    <property type="molecule type" value="Genomic_DNA"/>
</dbReference>
<dbReference type="PANTHER" id="PTHR42663">
    <property type="entry name" value="HYDROLASE C777.06C-RELATED-RELATED"/>
    <property type="match status" value="1"/>
</dbReference>
<dbReference type="EMBL" id="JAQMRD010000024">
    <property type="protein sequence ID" value="MDB9224381.1"/>
    <property type="molecule type" value="Genomic_DNA"/>
</dbReference>
<dbReference type="EMBL" id="QSCO01000004">
    <property type="protein sequence ID" value="RGY08933.1"/>
    <property type="molecule type" value="Genomic_DNA"/>
</dbReference>
<dbReference type="SUPFAM" id="SSF56281">
    <property type="entry name" value="Metallo-hydrolase/oxidoreductase"/>
    <property type="match status" value="1"/>
</dbReference>
<evidence type="ECO:0000313" key="7">
    <source>
        <dbReference type="Proteomes" id="UP000283426"/>
    </source>
</evidence>
<gene>
    <name evidence="5" type="ORF">DWW24_08355</name>
    <name evidence="4" type="ORF">DWW57_00725</name>
    <name evidence="6" type="ORF">DXA53_03525</name>
    <name evidence="2" type="ORF">L0P03_03880</name>
    <name evidence="3" type="ORF">PN645_15435</name>
</gene>
<dbReference type="CDD" id="cd16279">
    <property type="entry name" value="metallo-hydrolase-like_MBL-fold"/>
    <property type="match status" value="1"/>
</dbReference>
<dbReference type="EMBL" id="QRYC01000001">
    <property type="protein sequence ID" value="RGU58955.1"/>
    <property type="molecule type" value="Genomic_DNA"/>
</dbReference>
<reference evidence="2" key="2">
    <citation type="submission" date="2022-01" db="EMBL/GenBank/DDBJ databases">
        <title>Collection of gut derived symbiotic bacterial strains cultured from healthy donors.</title>
        <authorList>
            <person name="Lin H."/>
            <person name="Kohout C."/>
            <person name="Waligurski E."/>
            <person name="Pamer E.G."/>
        </authorList>
    </citation>
    <scope>NUCLEOTIDE SEQUENCE</scope>
    <source>
        <strain evidence="2">DFI.1.149</strain>
    </source>
</reference>
<evidence type="ECO:0000313" key="5">
    <source>
        <dbReference type="EMBL" id="RGV27149.1"/>
    </source>
</evidence>
<dbReference type="Proteomes" id="UP000284243">
    <property type="component" value="Unassembled WGS sequence"/>
</dbReference>
<dbReference type="EMBL" id="JAKNDN010000006">
    <property type="protein sequence ID" value="MCG4958997.1"/>
    <property type="molecule type" value="Genomic_DNA"/>
</dbReference>
<evidence type="ECO:0000313" key="2">
    <source>
        <dbReference type="EMBL" id="MCG4958997.1"/>
    </source>
</evidence>
<protein>
    <submittedName>
        <fullName evidence="5">MBL fold metallo-hydrolase</fullName>
    </submittedName>
</protein>